<comment type="caution">
    <text evidence="1">The sequence shown here is derived from an EMBL/GenBank/DDBJ whole genome shotgun (WGS) entry which is preliminary data.</text>
</comment>
<dbReference type="AlphaFoldDB" id="D4S1E5"/>
<sequence length="104" mass="12245">SLYNACRDYICSCTRQESFLSNALLLLKWWMGLCVRQILLKKKYFSVTVPVQYMSCWTGLNVFDHVRSYDNPFQQTDNHVKLYQKPCARVNSSFAIFGVEKLEF</sequence>
<dbReference type="Proteomes" id="UP000006238">
    <property type="component" value="Unassembled WGS sequence"/>
</dbReference>
<dbReference type="EMBL" id="ABWN01000033">
    <property type="protein sequence ID" value="EFF68035.1"/>
    <property type="molecule type" value="Genomic_DNA"/>
</dbReference>
<proteinExistence type="predicted"/>
<evidence type="ECO:0000313" key="2">
    <source>
        <dbReference type="Proteomes" id="UP000006238"/>
    </source>
</evidence>
<dbReference type="HOGENOM" id="CLU_177353_0_0_9"/>
<reference evidence="1 2" key="1">
    <citation type="submission" date="2010-02" db="EMBL/GenBank/DDBJ databases">
        <authorList>
            <person name="Weinstock G."/>
            <person name="Sodergren E."/>
            <person name="Clifton S."/>
            <person name="Fulton L."/>
            <person name="Fulton B."/>
            <person name="Courtney L."/>
            <person name="Fronick C."/>
            <person name="Harrison M."/>
            <person name="Strong C."/>
            <person name="Farmer C."/>
            <person name="Delahaunty K."/>
            <person name="Markovic C."/>
            <person name="Hall O."/>
            <person name="Minx P."/>
            <person name="Tomlinson C."/>
            <person name="Mitreva M."/>
            <person name="Nelson J."/>
            <person name="Hou S."/>
            <person name="Wollam A."/>
            <person name="Pepin K.H."/>
            <person name="Johnson M."/>
            <person name="Bhonagiri V."/>
            <person name="Zhang X."/>
            <person name="Suruliraj S."/>
            <person name="Warren W."/>
            <person name="Chinwalla A."/>
            <person name="Mardis E.R."/>
            <person name="Wilson R.K."/>
        </authorList>
    </citation>
    <scope>NUCLEOTIDE SEQUENCE [LARGE SCALE GENOMIC DNA]</scope>
    <source>
        <strain evidence="1 2">DSM 2876</strain>
    </source>
</reference>
<accession>D4S1E5</accession>
<feature type="non-terminal residue" evidence="1">
    <location>
        <position position="1"/>
    </location>
</feature>
<evidence type="ECO:0000313" key="1">
    <source>
        <dbReference type="EMBL" id="EFF68035.1"/>
    </source>
</evidence>
<gene>
    <name evidence="1" type="ORF">BUTYVIB_01915</name>
</gene>
<dbReference type="STRING" id="45851.BHV86_08775"/>
<protein>
    <submittedName>
        <fullName evidence="1">Uncharacterized protein</fullName>
    </submittedName>
</protein>
<organism evidence="1 2">
    <name type="scientific">Eshraghiella crossota DSM 2876</name>
    <dbReference type="NCBI Taxonomy" id="511680"/>
    <lineage>
        <taxon>Bacteria</taxon>
        <taxon>Bacillati</taxon>
        <taxon>Bacillota</taxon>
        <taxon>Clostridia</taxon>
        <taxon>Lachnospirales</taxon>
        <taxon>Lachnospiraceae</taxon>
        <taxon>Eshraghiella</taxon>
    </lineage>
</organism>
<name>D4S1E5_9FIRM</name>
<keyword evidence="2" id="KW-1185">Reference proteome</keyword>